<dbReference type="SUPFAM" id="SSF69318">
    <property type="entry name" value="Integrin alpha N-terminal domain"/>
    <property type="match status" value="1"/>
</dbReference>
<organism evidence="5 6">
    <name type="scientific">Streptosporangium subroseum</name>
    <dbReference type="NCBI Taxonomy" id="106412"/>
    <lineage>
        <taxon>Bacteria</taxon>
        <taxon>Bacillati</taxon>
        <taxon>Actinomycetota</taxon>
        <taxon>Actinomycetes</taxon>
        <taxon>Streptosporangiales</taxon>
        <taxon>Streptosporangiaceae</taxon>
        <taxon>Streptosporangium</taxon>
    </lineage>
</organism>
<dbReference type="EMBL" id="FZOD01000082">
    <property type="protein sequence ID" value="SNT61124.1"/>
    <property type="molecule type" value="Genomic_DNA"/>
</dbReference>
<proteinExistence type="predicted"/>
<dbReference type="InterPro" id="IPR013517">
    <property type="entry name" value="FG-GAP"/>
</dbReference>
<dbReference type="PANTHER" id="PTHR36220">
    <property type="entry name" value="UNNAMED PRODUCT"/>
    <property type="match status" value="1"/>
</dbReference>
<gene>
    <name evidence="5" type="ORF">SAMN05216276_10826</name>
</gene>
<accession>A0A239P3A8</accession>
<keyword evidence="2" id="KW-0677">Repeat</keyword>
<evidence type="ECO:0000256" key="1">
    <source>
        <dbReference type="ARBA" id="ARBA00022729"/>
    </source>
</evidence>
<evidence type="ECO:0000256" key="2">
    <source>
        <dbReference type="ARBA" id="ARBA00022737"/>
    </source>
</evidence>
<reference evidence="5 6" key="1">
    <citation type="submission" date="2017-06" db="EMBL/GenBank/DDBJ databases">
        <authorList>
            <person name="Kim H.J."/>
            <person name="Triplett B.A."/>
        </authorList>
    </citation>
    <scope>NUCLEOTIDE SEQUENCE [LARGE SCALE GENOMIC DNA]</scope>
    <source>
        <strain evidence="5 6">CGMCC 4.2132</strain>
    </source>
</reference>
<dbReference type="InterPro" id="IPR028994">
    <property type="entry name" value="Integrin_alpha_N"/>
</dbReference>
<dbReference type="PROSITE" id="PS51470">
    <property type="entry name" value="FG_GAP"/>
    <property type="match status" value="2"/>
</dbReference>
<dbReference type="PANTHER" id="PTHR36220:SF1">
    <property type="entry name" value="GAMMA TUBULIN COMPLEX COMPONENT C-TERMINAL DOMAIN-CONTAINING PROTEIN"/>
    <property type="match status" value="1"/>
</dbReference>
<keyword evidence="6" id="KW-1185">Reference proteome</keyword>
<dbReference type="OrthoDB" id="4330330at2"/>
<feature type="signal peptide" evidence="4">
    <location>
        <begin position="1"/>
        <end position="24"/>
    </location>
</feature>
<dbReference type="Gene3D" id="2.130.10.130">
    <property type="entry name" value="Integrin alpha, N-terminal"/>
    <property type="match status" value="3"/>
</dbReference>
<protein>
    <submittedName>
        <fullName evidence="5">FG-GAP repeat-containing protein</fullName>
    </submittedName>
</protein>
<sequence length="508" mass="50336">MRPLFWLLAAATLPTLLTVSAAFAAPAAASVALATTGVVPAAAVATVTALTAAGSALAMAAGPTGMAAAPADCTAASASDFNGDGVDDTVVGDPFASPGGRSGAGAAHVLFGRGESGAVVTSPEVKAGDGFGWSARLAHLDADRCADLLIGAPYTDVAGRQDAGAVYAVYGGPQQRTVRMAAPEPEADAHFGWSLAAGGTLVAVGAPHENADGVADAGAVYLFETGALDTAKKISQGNGGVAGNSEAGDMFGWSLEIGRLNGDGAELDLAVGAPYENDDGIGRQVNAGKLDAGSITTIFDVRGAGDTYASKKWDFNEIPDPDPDDGFGEAGDRFGYAMAYAEEGDTRYLAVSAPLGDGASVKDSGLVQLFQSSGTAAMAPSATFDQGPEGVTGDGYGFSLALTGEGGARMAVGVPFDGPDRRGGVHLVPVGDASQARMINQSEPGDHLGWSVAFSGNRLVIGAPDRGASGTVLLLGRNDTDGIPLSPGAGKIPALNGGASADFGAAVS</sequence>
<dbReference type="RefSeq" id="WP_089213065.1">
    <property type="nucleotide sequence ID" value="NZ_FZOD01000082.1"/>
</dbReference>
<feature type="chain" id="PRO_5013348808" evidence="4">
    <location>
        <begin position="25"/>
        <end position="508"/>
    </location>
</feature>
<dbReference type="AlphaFoldDB" id="A0A239P3A8"/>
<dbReference type="Pfam" id="PF01839">
    <property type="entry name" value="FG-GAP"/>
    <property type="match status" value="1"/>
</dbReference>
<name>A0A239P3A8_9ACTN</name>
<keyword evidence="3" id="KW-0325">Glycoprotein</keyword>
<dbReference type="SMART" id="SM00191">
    <property type="entry name" value="Int_alpha"/>
    <property type="match status" value="7"/>
</dbReference>
<dbReference type="Proteomes" id="UP000198282">
    <property type="component" value="Unassembled WGS sequence"/>
</dbReference>
<dbReference type="InterPro" id="IPR013519">
    <property type="entry name" value="Int_alpha_beta-p"/>
</dbReference>
<dbReference type="Pfam" id="PF14312">
    <property type="entry name" value="FG-GAP_2"/>
    <property type="match status" value="1"/>
</dbReference>
<evidence type="ECO:0000313" key="6">
    <source>
        <dbReference type="Proteomes" id="UP000198282"/>
    </source>
</evidence>
<evidence type="ECO:0000256" key="3">
    <source>
        <dbReference type="ARBA" id="ARBA00023180"/>
    </source>
</evidence>
<evidence type="ECO:0000256" key="4">
    <source>
        <dbReference type="SAM" id="SignalP"/>
    </source>
</evidence>
<evidence type="ECO:0000313" key="5">
    <source>
        <dbReference type="EMBL" id="SNT61124.1"/>
    </source>
</evidence>
<keyword evidence="1 4" id="KW-0732">Signal</keyword>